<proteinExistence type="predicted"/>
<protein>
    <submittedName>
        <fullName evidence="1">Uncharacterized protein</fullName>
    </submittedName>
</protein>
<evidence type="ECO:0000313" key="2">
    <source>
        <dbReference type="Proteomes" id="UP000198582"/>
    </source>
</evidence>
<dbReference type="EMBL" id="FOEF01000020">
    <property type="protein sequence ID" value="SEP52438.1"/>
    <property type="molecule type" value="Genomic_DNA"/>
</dbReference>
<dbReference type="Proteomes" id="UP000198582">
    <property type="component" value="Unassembled WGS sequence"/>
</dbReference>
<name>A0A1H8YM17_9PSEU</name>
<dbReference type="AlphaFoldDB" id="A0A1H8YM17"/>
<evidence type="ECO:0000313" key="1">
    <source>
        <dbReference type="EMBL" id="SEP52438.1"/>
    </source>
</evidence>
<accession>A0A1H8YM17</accession>
<organism evidence="1 2">
    <name type="scientific">Amycolatopsis saalfeldensis</name>
    <dbReference type="NCBI Taxonomy" id="394193"/>
    <lineage>
        <taxon>Bacteria</taxon>
        <taxon>Bacillati</taxon>
        <taxon>Actinomycetota</taxon>
        <taxon>Actinomycetes</taxon>
        <taxon>Pseudonocardiales</taxon>
        <taxon>Pseudonocardiaceae</taxon>
        <taxon>Amycolatopsis</taxon>
    </lineage>
</organism>
<keyword evidence="2" id="KW-1185">Reference proteome</keyword>
<reference evidence="1 2" key="1">
    <citation type="submission" date="2016-10" db="EMBL/GenBank/DDBJ databases">
        <authorList>
            <person name="de Groot N.N."/>
        </authorList>
    </citation>
    <scope>NUCLEOTIDE SEQUENCE [LARGE SCALE GENOMIC DNA]</scope>
    <source>
        <strain evidence="1 2">DSM 44993</strain>
    </source>
</reference>
<sequence length="33" mass="3488">MRPVVFYAFAAAKSGSKSLSSIPAMNANHSFTV</sequence>
<gene>
    <name evidence="1" type="ORF">SAMN04489732_120101</name>
</gene>